<keyword evidence="1" id="KW-0472">Membrane</keyword>
<dbReference type="VEuPathDB" id="PiroplasmaDB:BBBOND_0206290"/>
<name>A0A061D407_BABBI</name>
<dbReference type="KEGG" id="bbig:BBBOND_0206290"/>
<proteinExistence type="predicted"/>
<keyword evidence="1" id="KW-0812">Transmembrane</keyword>
<dbReference type="Proteomes" id="UP000033188">
    <property type="component" value="Chromosome 2"/>
</dbReference>
<keyword evidence="3" id="KW-1185">Reference proteome</keyword>
<dbReference type="RefSeq" id="XP_012767657.1">
    <property type="nucleotide sequence ID" value="XM_012912203.1"/>
</dbReference>
<feature type="transmembrane region" description="Helical" evidence="1">
    <location>
        <begin position="249"/>
        <end position="267"/>
    </location>
</feature>
<sequence length="462" mass="53186">MEGREDDNHDWESFLWLAEVDWFCCLNRHIVSDWPPVYVVAFYFILANLHDMHLTQIREYALVKSPVFSSFFSSPLTGSVGEHHVDGEPQGPENEHFNSALAKESGIACLLDSQNHILNATQKQIITAMLANANDVELPKRLKFHIYVGREDGRSHIVMCSCCAYQLANVFVKILENVDRYRRNPEPRIARRSKMSSMVSRIVQQIPPLEYEQRMSVLPPSQSEVWDAKLLFTAGTIHHRSPKVKYRRIIVSTAAMLLYVLMPHAYAMTHLRRIIRSADHDSLIALSSIIDGLLLSFPKESDVWSIKLYLVREFLKRLKMKGADLMHGVEKLLGSDCMGVEGLLLKITKKTKMNGRLAWFVRNLHHNVRTMAARNLPVKVKSRVMEQMEQYFIRLCSTLLVADEGYQGIFYIYYNLVRDNPKKLRTLRAICERADRNESWEANVEILNKGAERNALSAQRSV</sequence>
<keyword evidence="1" id="KW-1133">Transmembrane helix</keyword>
<dbReference type="OrthoDB" id="365463at2759"/>
<dbReference type="GeneID" id="24564012"/>
<evidence type="ECO:0000256" key="1">
    <source>
        <dbReference type="SAM" id="Phobius"/>
    </source>
</evidence>
<dbReference type="AlphaFoldDB" id="A0A061D407"/>
<protein>
    <submittedName>
        <fullName evidence="2">Uncharacterized protein</fullName>
    </submittedName>
</protein>
<dbReference type="EMBL" id="LK391708">
    <property type="protein sequence ID" value="CDR95471.1"/>
    <property type="molecule type" value="Genomic_DNA"/>
</dbReference>
<reference evidence="3" key="1">
    <citation type="submission" date="2014-06" db="EMBL/GenBank/DDBJ databases">
        <authorList>
            <person name="Aslett M."/>
            <person name="De Silva N."/>
        </authorList>
    </citation>
    <scope>NUCLEOTIDE SEQUENCE [LARGE SCALE GENOMIC DNA]</scope>
    <source>
        <strain evidence="3">Bond</strain>
    </source>
</reference>
<gene>
    <name evidence="2" type="ORF">BBBOND_0206290</name>
</gene>
<dbReference type="OMA" id="WEANLAI"/>
<evidence type="ECO:0000313" key="2">
    <source>
        <dbReference type="EMBL" id="CDR95471.1"/>
    </source>
</evidence>
<evidence type="ECO:0000313" key="3">
    <source>
        <dbReference type="Proteomes" id="UP000033188"/>
    </source>
</evidence>
<organism evidence="2 3">
    <name type="scientific">Babesia bigemina</name>
    <dbReference type="NCBI Taxonomy" id="5866"/>
    <lineage>
        <taxon>Eukaryota</taxon>
        <taxon>Sar</taxon>
        <taxon>Alveolata</taxon>
        <taxon>Apicomplexa</taxon>
        <taxon>Aconoidasida</taxon>
        <taxon>Piroplasmida</taxon>
        <taxon>Babesiidae</taxon>
        <taxon>Babesia</taxon>
    </lineage>
</organism>
<accession>A0A061D407</accession>